<dbReference type="eggNOG" id="KOG3437">
    <property type="taxonomic scope" value="Eukaryota"/>
</dbReference>
<dbReference type="PANTHER" id="PTHR47331:SF5">
    <property type="entry name" value="RIBONUCLEASE H"/>
    <property type="match status" value="1"/>
</dbReference>
<keyword evidence="6" id="KW-0175">Coiled coil</keyword>
<evidence type="ECO:0000313" key="9">
    <source>
        <dbReference type="EMBL" id="KRY39676.1"/>
    </source>
</evidence>
<sequence length="1714" mass="197622">MCGLMVNEKRESATPVKTLYVKVDEALDETIKRFWVMKHLEHQTTLVSCFEDSVHFDGNMYTVLLPPLTDRAQPLNSWHQAMMRLRQAERSLMRNPHNPPSRKGYERISRRRILQEMFSMARKEKPGIYHTIWLSVKTESSHNAESYLMVQQDTREPSSINIWTQVSSLTFRKCSRESGCINRIRTFVDLCGETLNSKKHLLFRFKSMVSEIHENMYVDDFVMSIDKKERASETGIQLRTLMKLGRINLKKMGEKYDNRLTEKRSIRQRKSFPPNESNGSSLQKELHGWKALADEEDLRTILCEIEARLNLRPLTHLSSERKDLEMLTLYHVLTSTKLVMKPSNYLSTLKVWELPSTIHCTMVEKMAVRKQMENGGKLCSRKFGQDGITRRVKLKTAAGMMKQPTMNLHLIEPLRIKGWEYTTPMGGEDSNNKRKDSVVDAWNLMISTNLDIKMPGGLFRELNEHVPTGRRSGVRREITVPCTESIPEQLLHGREYFDISDEAAWVVSSYKRGHSVPALRDPSLHTYWQTNGPLPHLLTLYFNRLTFVSHLCIYVDTDVDGSYTPKTLSIRRGTQLCDMVENVLAHLANFKGWAVIPLCARGRNFVSAFILQIAILANHLNGRDSCIRQIKIFGPKFEWKSEVSNKALVFSFEIDLWVFAIERPGGIPFTLDVTGSIRDYRLTTTKLEDYQNKLSTMRTRLSSYMKELERAREELSSPTLVRNLLDLLIPYWDRACQLVEKYENTLPIGKPADDIIEWHNFVIEVTKARSIAQDYLKKDKVDDDRRDMKQNSGARYHLNLPKWEFPKFDGDVLQFETFWEQFEDQIHRQSELRDTTKFTDLIIQTHIRKLLDVTPCNDASLKTSRKFYDEVVSHIRALEALGKNPSSPELTASEVLLEIFKLKESVSMDDHKPSSNVTFIRRKSPPRNRLPSVAALHAETRSFEGFTVCGERHRRQGKTYVSVASKGDTREIDARKPNDVITLPVGRRITNCYTSDDGNQLFVTCLFDSGCQRSLIRKDLAESLRLKGTTERLMLLRLEESHSKYEKLRCVNFRLKGIYGGEDSYPIEALCLPRITTVDANPSAANWHHLHGLNLADIFPRERTETDVLIGIDFYNRLLFRERTVGGIALPEAVNSPFGWIVSGNIPSNDGGRECITLLVKTENEYGEDDLRRFWDLEIIGVTDDKGAKDPFVSRLMKTFEETLEYGDGRYTVKLPWKPGFLNLSNNYTHALQRLFKTEASLLKDTTKSEMYSKTLKEYMTEGIIERVENKRGIEGKTWYLPHHMVLKNDQTSTKGRRVFDVSAHFGRTSLNRQLDTGPSLQRDLVRILLRFRRHRIGVQSDVSRMFLQIGLHKEDLDVTRFLWKEPGDPSHPQTFRFRRLCFRLTCSPILALAVMQHHARMNKSKWPKAAEEVLKNVYIDDLLFSLDGRTETMECVRELKQCRISLNKMVKDRMGQQGRHNHLPSHLCRKIRSGDDKEGNVECVLWRKGIDWDTPLPQNMLKDWQDWMTEIPSISEIRLPKYLLPVGTGWLHQRGRVAWGRRCIREGVREYGLSENNYRIGVTLPRLELMAALITARLLSFVKTSPEVKFSRIVCWTDSQIALRWIEGDKGSVLLAPSFNNVCLYQFVLLSGTFISEHGHFGPLSRIVGSINLKEVEQDTAERPLCQVAGSAKPVPKGASSSAGDQIEALREEFEAGLDEEERNIAMDVWSKY</sequence>
<comment type="caution">
    <text evidence="9">The sequence shown here is derived from an EMBL/GenBank/DDBJ whole genome shotgun (WGS) entry which is preliminary data.</text>
</comment>
<dbReference type="EMBL" id="JYDH01000017">
    <property type="protein sequence ID" value="KRY39676.1"/>
    <property type="molecule type" value="Genomic_DNA"/>
</dbReference>
<dbReference type="Proteomes" id="UP000054776">
    <property type="component" value="Unassembled WGS sequence"/>
</dbReference>
<keyword evidence="4" id="KW-0498">Mitosis</keyword>
<dbReference type="Gene3D" id="2.60.120.260">
    <property type="entry name" value="Galactose-binding domain-like"/>
    <property type="match status" value="1"/>
</dbReference>
<dbReference type="InterPro" id="IPR008979">
    <property type="entry name" value="Galactose-bd-like_sf"/>
</dbReference>
<keyword evidence="3" id="KW-0132">Cell division</keyword>
<evidence type="ECO:0000256" key="3">
    <source>
        <dbReference type="ARBA" id="ARBA00022618"/>
    </source>
</evidence>
<accession>A0A0V1BSK7</accession>
<dbReference type="GO" id="GO:0031145">
    <property type="term" value="P:anaphase-promoting complex-dependent catabolic process"/>
    <property type="evidence" value="ECO:0007669"/>
    <property type="project" value="InterPro"/>
</dbReference>
<dbReference type="PROSITE" id="PS51284">
    <property type="entry name" value="DOC"/>
    <property type="match status" value="1"/>
</dbReference>
<dbReference type="Gene3D" id="3.10.10.10">
    <property type="entry name" value="HIV Type 1 Reverse Transcriptase, subunit A, domain 1"/>
    <property type="match status" value="1"/>
</dbReference>
<dbReference type="SMART" id="SM01337">
    <property type="entry name" value="APC10"/>
    <property type="match status" value="1"/>
</dbReference>
<dbReference type="InterPro" id="IPR008042">
    <property type="entry name" value="Retrotrans_Pao"/>
</dbReference>
<dbReference type="SUPFAM" id="SSF56672">
    <property type="entry name" value="DNA/RNA polymerases"/>
    <property type="match status" value="1"/>
</dbReference>
<dbReference type="STRING" id="6334.A0A0V1BSK7"/>
<dbReference type="Gene3D" id="2.40.70.10">
    <property type="entry name" value="Acid Proteases"/>
    <property type="match status" value="1"/>
</dbReference>
<comment type="similarity">
    <text evidence="1">Belongs to the APC10 family.</text>
</comment>
<feature type="compositionally biased region" description="Polar residues" evidence="7">
    <location>
        <begin position="274"/>
        <end position="283"/>
    </location>
</feature>
<dbReference type="OrthoDB" id="24948at2759"/>
<dbReference type="GO" id="GO:0005680">
    <property type="term" value="C:anaphase-promoting complex"/>
    <property type="evidence" value="ECO:0007669"/>
    <property type="project" value="InterPro"/>
</dbReference>
<evidence type="ECO:0000256" key="2">
    <source>
        <dbReference type="ARBA" id="ARBA00013927"/>
    </source>
</evidence>
<feature type="domain" description="DOC" evidence="8">
    <location>
        <begin position="475"/>
        <end position="659"/>
    </location>
</feature>
<dbReference type="InterPro" id="IPR004939">
    <property type="entry name" value="APC_su10/DOC_dom"/>
</dbReference>
<feature type="coiled-coil region" evidence="6">
    <location>
        <begin position="687"/>
        <end position="714"/>
    </location>
</feature>
<dbReference type="InterPro" id="IPR043128">
    <property type="entry name" value="Rev_trsase/Diguanyl_cyclase"/>
</dbReference>
<dbReference type="InParanoid" id="A0A0V1BSK7"/>
<evidence type="ECO:0000259" key="8">
    <source>
        <dbReference type="PROSITE" id="PS51284"/>
    </source>
</evidence>
<dbReference type="InterPro" id="IPR021109">
    <property type="entry name" value="Peptidase_aspartic_dom_sf"/>
</dbReference>
<dbReference type="Gene3D" id="3.30.70.270">
    <property type="match status" value="1"/>
</dbReference>
<feature type="region of interest" description="Disordered" evidence="7">
    <location>
        <begin position="263"/>
        <end position="283"/>
    </location>
</feature>
<evidence type="ECO:0000256" key="5">
    <source>
        <dbReference type="ARBA" id="ARBA00023306"/>
    </source>
</evidence>
<name>A0A0V1BSK7_TRISP</name>
<keyword evidence="10" id="KW-1185">Reference proteome</keyword>
<reference evidence="9 10" key="1">
    <citation type="submission" date="2015-01" db="EMBL/GenBank/DDBJ databases">
        <title>Evolution of Trichinella species and genotypes.</title>
        <authorList>
            <person name="Korhonen P.K."/>
            <person name="Edoardo P."/>
            <person name="Giuseppe L.R."/>
            <person name="Gasser R.B."/>
        </authorList>
    </citation>
    <scope>NUCLEOTIDE SEQUENCE [LARGE SCALE GENOMIC DNA]</scope>
    <source>
        <strain evidence="9">ISS3</strain>
    </source>
</reference>
<evidence type="ECO:0000256" key="7">
    <source>
        <dbReference type="SAM" id="MobiDB-lite"/>
    </source>
</evidence>
<dbReference type="GO" id="GO:0051301">
    <property type="term" value="P:cell division"/>
    <property type="evidence" value="ECO:0007669"/>
    <property type="project" value="UniProtKB-KW"/>
</dbReference>
<dbReference type="SUPFAM" id="SSF49785">
    <property type="entry name" value="Galactose-binding domain-like"/>
    <property type="match status" value="1"/>
</dbReference>
<dbReference type="InterPro" id="IPR043502">
    <property type="entry name" value="DNA/RNA_pol_sf"/>
</dbReference>
<dbReference type="Pfam" id="PF05380">
    <property type="entry name" value="Peptidase_A17"/>
    <property type="match status" value="1"/>
</dbReference>
<evidence type="ECO:0000256" key="6">
    <source>
        <dbReference type="SAM" id="Coils"/>
    </source>
</evidence>
<gene>
    <name evidence="9" type="primary">ANAPC10</name>
    <name evidence="9" type="ORF">T01_2296</name>
</gene>
<evidence type="ECO:0000256" key="1">
    <source>
        <dbReference type="ARBA" id="ARBA00006762"/>
    </source>
</evidence>
<dbReference type="PANTHER" id="PTHR47331">
    <property type="entry name" value="PHD-TYPE DOMAIN-CONTAINING PROTEIN"/>
    <property type="match status" value="1"/>
</dbReference>
<evidence type="ECO:0000313" key="10">
    <source>
        <dbReference type="Proteomes" id="UP000054776"/>
    </source>
</evidence>
<protein>
    <recommendedName>
        <fullName evidence="2">Anaphase-promoting complex subunit 10</fullName>
    </recommendedName>
</protein>
<dbReference type="Pfam" id="PF03256">
    <property type="entry name" value="ANAPC10"/>
    <property type="match status" value="1"/>
</dbReference>
<keyword evidence="5" id="KW-0131">Cell cycle</keyword>
<proteinExistence type="inferred from homology"/>
<evidence type="ECO:0000256" key="4">
    <source>
        <dbReference type="ARBA" id="ARBA00022776"/>
    </source>
</evidence>
<dbReference type="CDD" id="cd08366">
    <property type="entry name" value="APC10"/>
    <property type="match status" value="1"/>
</dbReference>
<dbReference type="InterPro" id="IPR016901">
    <property type="entry name" value="APC10/Doc1"/>
</dbReference>
<organism evidence="9 10">
    <name type="scientific">Trichinella spiralis</name>
    <name type="common">Trichina worm</name>
    <dbReference type="NCBI Taxonomy" id="6334"/>
    <lineage>
        <taxon>Eukaryota</taxon>
        <taxon>Metazoa</taxon>
        <taxon>Ecdysozoa</taxon>
        <taxon>Nematoda</taxon>
        <taxon>Enoplea</taxon>
        <taxon>Dorylaimia</taxon>
        <taxon>Trichinellida</taxon>
        <taxon>Trichinellidae</taxon>
        <taxon>Trichinella</taxon>
    </lineage>
</organism>